<organism evidence="1 2">
    <name type="scientific">Loa loa</name>
    <name type="common">Eye worm</name>
    <name type="synonym">Filaria loa</name>
    <dbReference type="NCBI Taxonomy" id="7209"/>
    <lineage>
        <taxon>Eukaryota</taxon>
        <taxon>Metazoa</taxon>
        <taxon>Ecdysozoa</taxon>
        <taxon>Nematoda</taxon>
        <taxon>Chromadorea</taxon>
        <taxon>Rhabditida</taxon>
        <taxon>Spirurina</taxon>
        <taxon>Spiruromorpha</taxon>
        <taxon>Filarioidea</taxon>
        <taxon>Onchocercidae</taxon>
        <taxon>Loa</taxon>
    </lineage>
</organism>
<dbReference type="AlphaFoldDB" id="A0A1I7VT07"/>
<accession>A0A1I7VT07</accession>
<reference evidence="2" key="2">
    <citation type="submission" date="2016-11" db="UniProtKB">
        <authorList>
            <consortium name="WormBaseParasite"/>
        </authorList>
    </citation>
    <scope>IDENTIFICATION</scope>
</reference>
<reference evidence="1" key="1">
    <citation type="submission" date="2012-04" db="EMBL/GenBank/DDBJ databases">
        <title>The Genome Sequence of Loa loa.</title>
        <authorList>
            <consortium name="The Broad Institute Genome Sequencing Platform"/>
            <consortium name="Broad Institute Genome Sequencing Center for Infectious Disease"/>
            <person name="Nutman T.B."/>
            <person name="Fink D.L."/>
            <person name="Russ C."/>
            <person name="Young S."/>
            <person name="Zeng Q."/>
            <person name="Gargeya S."/>
            <person name="Alvarado L."/>
            <person name="Berlin A."/>
            <person name="Chapman S.B."/>
            <person name="Chen Z."/>
            <person name="Freedman E."/>
            <person name="Gellesch M."/>
            <person name="Goldberg J."/>
            <person name="Griggs A."/>
            <person name="Gujja S."/>
            <person name="Heilman E.R."/>
            <person name="Heiman D."/>
            <person name="Howarth C."/>
            <person name="Mehta T."/>
            <person name="Neiman D."/>
            <person name="Pearson M."/>
            <person name="Roberts A."/>
            <person name="Saif S."/>
            <person name="Shea T."/>
            <person name="Shenoy N."/>
            <person name="Sisk P."/>
            <person name="Stolte C."/>
            <person name="Sykes S."/>
            <person name="White J."/>
            <person name="Yandava C."/>
            <person name="Haas B."/>
            <person name="Henn M.R."/>
            <person name="Nusbaum C."/>
            <person name="Birren B."/>
        </authorList>
    </citation>
    <scope>NUCLEOTIDE SEQUENCE [LARGE SCALE GENOMIC DNA]</scope>
</reference>
<keyword evidence="1" id="KW-1185">Reference proteome</keyword>
<evidence type="ECO:0000313" key="2">
    <source>
        <dbReference type="WBParaSite" id="EN70_5968"/>
    </source>
</evidence>
<evidence type="ECO:0000313" key="1">
    <source>
        <dbReference type="Proteomes" id="UP000095285"/>
    </source>
</evidence>
<proteinExistence type="predicted"/>
<dbReference type="Proteomes" id="UP000095285">
    <property type="component" value="Unassembled WGS sequence"/>
</dbReference>
<sequence>MKRKAIGRKLLWEKEFITLILEVEGILNTRPLTYASFDGSKVIRPANFIQPNASVVIPTTNDNQDEYMSGTLNARKRLIKYWVTTLKVLDTFWELWKTKYLTSLKERTVNPSRST</sequence>
<dbReference type="STRING" id="7209.A0A1I7VT07"/>
<name>A0A1I7VT07_LOALO</name>
<protein>
    <submittedName>
        <fullName evidence="2">DUF5641 domain-containing protein</fullName>
    </submittedName>
</protein>
<dbReference type="WBParaSite" id="EN70_5968">
    <property type="protein sequence ID" value="EN70_5968"/>
    <property type="gene ID" value="EN70_5968"/>
</dbReference>